<dbReference type="RefSeq" id="WP_127741066.1">
    <property type="nucleotide sequence ID" value="NZ_RZTZ01000013.1"/>
</dbReference>
<comment type="subcellular location">
    <subcellularLocation>
        <location evidence="1">Cell envelope</location>
    </subcellularLocation>
</comment>
<evidence type="ECO:0000259" key="4">
    <source>
        <dbReference type="Pfam" id="PF13407"/>
    </source>
</evidence>
<evidence type="ECO:0000313" key="5">
    <source>
        <dbReference type="EMBL" id="RVT58318.1"/>
    </source>
</evidence>
<feature type="signal peptide" evidence="3">
    <location>
        <begin position="1"/>
        <end position="22"/>
    </location>
</feature>
<reference evidence="5 6" key="1">
    <citation type="submission" date="2019-01" db="EMBL/GenBank/DDBJ databases">
        <title>Bacillus sp. M5HDSG1-1, whole genome shotgun sequence.</title>
        <authorList>
            <person name="Tuo L."/>
        </authorList>
    </citation>
    <scope>NUCLEOTIDE SEQUENCE [LARGE SCALE GENOMIC DNA]</scope>
    <source>
        <strain evidence="5 6">M5HDSG1-1</strain>
    </source>
</reference>
<dbReference type="GO" id="GO:0030246">
    <property type="term" value="F:carbohydrate binding"/>
    <property type="evidence" value="ECO:0007669"/>
    <property type="project" value="TreeGrafter"/>
</dbReference>
<dbReference type="Pfam" id="PF13407">
    <property type="entry name" value="Peripla_BP_4"/>
    <property type="match status" value="1"/>
</dbReference>
<evidence type="ECO:0000256" key="3">
    <source>
        <dbReference type="SAM" id="SignalP"/>
    </source>
</evidence>
<keyword evidence="6" id="KW-1185">Reference proteome</keyword>
<dbReference type="Gene3D" id="3.40.50.2300">
    <property type="match status" value="2"/>
</dbReference>
<feature type="chain" id="PRO_5039664613" evidence="3">
    <location>
        <begin position="23"/>
        <end position="348"/>
    </location>
</feature>
<dbReference type="InterPro" id="IPR050555">
    <property type="entry name" value="Bact_Solute-Bind_Prot2"/>
</dbReference>
<dbReference type="InterPro" id="IPR028082">
    <property type="entry name" value="Peripla_BP_I"/>
</dbReference>
<evidence type="ECO:0000313" key="6">
    <source>
        <dbReference type="Proteomes" id="UP000288024"/>
    </source>
</evidence>
<keyword evidence="2 3" id="KW-0732">Signal</keyword>
<dbReference type="Proteomes" id="UP000288024">
    <property type="component" value="Unassembled WGS sequence"/>
</dbReference>
<comment type="caution">
    <text evidence="5">The sequence shown here is derived from an EMBL/GenBank/DDBJ whole genome shotgun (WGS) entry which is preliminary data.</text>
</comment>
<dbReference type="PANTHER" id="PTHR30036">
    <property type="entry name" value="D-XYLOSE-BINDING PERIPLASMIC PROTEIN"/>
    <property type="match status" value="1"/>
</dbReference>
<evidence type="ECO:0000256" key="1">
    <source>
        <dbReference type="ARBA" id="ARBA00004196"/>
    </source>
</evidence>
<protein>
    <submittedName>
        <fullName evidence="5">Sugar ABC transporter substrate-binding protein</fullName>
    </submittedName>
</protein>
<dbReference type="GO" id="GO:0030288">
    <property type="term" value="C:outer membrane-bounded periplasmic space"/>
    <property type="evidence" value="ECO:0007669"/>
    <property type="project" value="TreeGrafter"/>
</dbReference>
<dbReference type="PANTHER" id="PTHR30036:SF1">
    <property type="entry name" value="D-XYLOSE-BINDING PERIPLASMIC PROTEIN"/>
    <property type="match status" value="1"/>
</dbReference>
<evidence type="ECO:0000256" key="2">
    <source>
        <dbReference type="ARBA" id="ARBA00022729"/>
    </source>
</evidence>
<dbReference type="AlphaFoldDB" id="A0A3S2TRS8"/>
<proteinExistence type="predicted"/>
<dbReference type="SUPFAM" id="SSF53822">
    <property type="entry name" value="Periplasmic binding protein-like I"/>
    <property type="match status" value="1"/>
</dbReference>
<feature type="domain" description="Periplasmic binding protein" evidence="4">
    <location>
        <begin position="47"/>
        <end position="301"/>
    </location>
</feature>
<sequence length="348" mass="38105">MRKSLQRKLMAGACVMAMTFLAACSQTTTENSQPKMKLAQDDSKVYVGFSLDTLQEDRWYKDKEAFEKKVLELGGEVKTLAANGVDSVQIKQAELLIAEGVDVLVVVPHNAEVSAEIVDKAHKANVKVVSYDRLIKNADVDYYISYDNKKVGQLQAQEILKKQKKGNFAYIGGAETDNNAVLFREGAMEVLQPYIDKDDIKLVFDKYTDEWQPEIAETNMKQALKENNNDIQAVIAANDGTAGGVINALQAIGKTIPVSGQDAEITGLKRILAGSQTMTVYKPIQVIAEDAAAIAMKAGKNEKIDTTATVNNGKIDVPSILLDPVAVTKSNIDETVIKDKFITEDELK</sequence>
<dbReference type="InterPro" id="IPR025997">
    <property type="entry name" value="SBP_2_dom"/>
</dbReference>
<name>A0A3S2TRS8_9BACI</name>
<organism evidence="5 6">
    <name type="scientific">Niallia taxi</name>
    <dbReference type="NCBI Taxonomy" id="2499688"/>
    <lineage>
        <taxon>Bacteria</taxon>
        <taxon>Bacillati</taxon>
        <taxon>Bacillota</taxon>
        <taxon>Bacilli</taxon>
        <taxon>Bacillales</taxon>
        <taxon>Bacillaceae</taxon>
        <taxon>Niallia</taxon>
    </lineage>
</organism>
<dbReference type="PROSITE" id="PS51257">
    <property type="entry name" value="PROKAR_LIPOPROTEIN"/>
    <property type="match status" value="1"/>
</dbReference>
<accession>A0A3S2TRS8</accession>
<dbReference type="EMBL" id="RZTZ01000013">
    <property type="protein sequence ID" value="RVT58318.1"/>
    <property type="molecule type" value="Genomic_DNA"/>
</dbReference>
<gene>
    <name evidence="5" type="ORF">EM808_22665</name>
</gene>